<dbReference type="SUPFAM" id="SSF54495">
    <property type="entry name" value="UBC-like"/>
    <property type="match status" value="1"/>
</dbReference>
<dbReference type="Pfam" id="PF06544">
    <property type="entry name" value="Prp3_C"/>
    <property type="match status" value="1"/>
</dbReference>
<evidence type="ECO:0000313" key="3">
    <source>
        <dbReference type="Proteomes" id="UP000663846"/>
    </source>
</evidence>
<dbReference type="InterPro" id="IPR059181">
    <property type="entry name" value="RWDD2A-B_C"/>
</dbReference>
<name>A0A8H2W566_9AGAM</name>
<feature type="domain" description="Small nuclear ribonucleoprotein Prp3 C-terminal" evidence="1">
    <location>
        <begin position="179"/>
        <end position="254"/>
    </location>
</feature>
<accession>A0A8H2W566</accession>
<evidence type="ECO:0000313" key="2">
    <source>
        <dbReference type="EMBL" id="CAE6335255.1"/>
    </source>
</evidence>
<protein>
    <recommendedName>
        <fullName evidence="1">Small nuclear ribonucleoprotein Prp3 C-terminal domain-containing protein</fullName>
    </recommendedName>
</protein>
<reference evidence="2" key="1">
    <citation type="submission" date="2021-01" db="EMBL/GenBank/DDBJ databases">
        <authorList>
            <person name="Kaushik A."/>
        </authorList>
    </citation>
    <scope>NUCLEOTIDE SEQUENCE</scope>
    <source>
        <strain evidence="2">AG1-1C</strain>
    </source>
</reference>
<proteinExistence type="predicted"/>
<dbReference type="Proteomes" id="UP000663846">
    <property type="component" value="Unassembled WGS sequence"/>
</dbReference>
<dbReference type="AlphaFoldDB" id="A0A8H2W566"/>
<dbReference type="EMBL" id="CAJMWS010000002">
    <property type="protein sequence ID" value="CAE6335255.1"/>
    <property type="molecule type" value="Genomic_DNA"/>
</dbReference>
<dbReference type="PANTHER" id="PTHR15955">
    <property type="entry name" value="RWD DOMAIN CONTAINING PROTEIN 2"/>
    <property type="match status" value="1"/>
</dbReference>
<dbReference type="InterPro" id="IPR017359">
    <property type="entry name" value="Phi-like"/>
</dbReference>
<dbReference type="Gene3D" id="3.10.110.10">
    <property type="entry name" value="Ubiquitin Conjugating Enzyme"/>
    <property type="match status" value="1"/>
</dbReference>
<comment type="caution">
    <text evidence="2">The sequence shown here is derived from an EMBL/GenBank/DDBJ whole genome shotgun (WGS) entry which is preliminary data.</text>
</comment>
<dbReference type="InterPro" id="IPR010541">
    <property type="entry name" value="Prp3_C"/>
</dbReference>
<dbReference type="PANTHER" id="PTHR15955:SF10">
    <property type="entry name" value="DUF1115 DOMAIN PROTEIN (AFU_ORTHOLOGUE AFUA_5G14750)"/>
    <property type="match status" value="1"/>
</dbReference>
<dbReference type="PIRSF" id="PIRSF038021">
    <property type="entry name" value="UCP038021_RWDD2"/>
    <property type="match status" value="1"/>
</dbReference>
<evidence type="ECO:0000259" key="1">
    <source>
        <dbReference type="Pfam" id="PF06544"/>
    </source>
</evidence>
<sequence>MTLSSDVLEVQKSIIDLVMSMFLGLGELEIDDESHTVLATLTEYLDAPDSFETRPPLANIRLTVHLSISDTRSIALLIIIHLRYPALKSGSAPLLEVPIKHPSWLPRIEYERLLASLPSYTGSSDQGVQGAEDGRDWLMQIIEYFDSEDTKKLLLAELASNLPAIDKATLPTNAAITRAWFYLPSLSTRSKRDDMVRLAPKYSITGFVLAGKPGLLCIEAPSPTAPDAFISEVKTVSWADIPSHQKKITERHRESGLPTRAFEDMREVTEIISTRGARGNRGNMGEVREFLEEKGLKGVLEIVLGASEFK</sequence>
<organism evidence="2 3">
    <name type="scientific">Rhizoctonia solani</name>
    <dbReference type="NCBI Taxonomy" id="456999"/>
    <lineage>
        <taxon>Eukaryota</taxon>
        <taxon>Fungi</taxon>
        <taxon>Dikarya</taxon>
        <taxon>Basidiomycota</taxon>
        <taxon>Agaricomycotina</taxon>
        <taxon>Agaricomycetes</taxon>
        <taxon>Cantharellales</taxon>
        <taxon>Ceratobasidiaceae</taxon>
        <taxon>Rhizoctonia</taxon>
    </lineage>
</organism>
<dbReference type="InterPro" id="IPR016135">
    <property type="entry name" value="UBQ-conjugating_enzyme/RWD"/>
</dbReference>
<dbReference type="CDD" id="cd24163">
    <property type="entry name" value="RWDD2_C"/>
    <property type="match status" value="1"/>
</dbReference>
<gene>
    <name evidence="2" type="ORF">RDB_LOCUS72</name>
</gene>